<gene>
    <name evidence="1" type="ORF">HPB50_018972</name>
</gene>
<keyword evidence="2" id="KW-1185">Reference proteome</keyword>
<name>A0ACB7RRM7_HYAAI</name>
<comment type="caution">
    <text evidence="1">The sequence shown here is derived from an EMBL/GenBank/DDBJ whole genome shotgun (WGS) entry which is preliminary data.</text>
</comment>
<organism evidence="1 2">
    <name type="scientific">Hyalomma asiaticum</name>
    <name type="common">Tick</name>
    <dbReference type="NCBI Taxonomy" id="266040"/>
    <lineage>
        <taxon>Eukaryota</taxon>
        <taxon>Metazoa</taxon>
        <taxon>Ecdysozoa</taxon>
        <taxon>Arthropoda</taxon>
        <taxon>Chelicerata</taxon>
        <taxon>Arachnida</taxon>
        <taxon>Acari</taxon>
        <taxon>Parasitiformes</taxon>
        <taxon>Ixodida</taxon>
        <taxon>Ixodoidea</taxon>
        <taxon>Ixodidae</taxon>
        <taxon>Hyalomminae</taxon>
        <taxon>Hyalomma</taxon>
    </lineage>
</organism>
<proteinExistence type="predicted"/>
<reference evidence="1" key="1">
    <citation type="submission" date="2020-05" db="EMBL/GenBank/DDBJ databases">
        <title>Large-scale comparative analyses of tick genomes elucidate their genetic diversity and vector capacities.</title>
        <authorList>
            <person name="Jia N."/>
            <person name="Wang J."/>
            <person name="Shi W."/>
            <person name="Du L."/>
            <person name="Sun Y."/>
            <person name="Zhan W."/>
            <person name="Jiang J."/>
            <person name="Wang Q."/>
            <person name="Zhang B."/>
            <person name="Ji P."/>
            <person name="Sakyi L.B."/>
            <person name="Cui X."/>
            <person name="Yuan T."/>
            <person name="Jiang B."/>
            <person name="Yang W."/>
            <person name="Lam T.T.-Y."/>
            <person name="Chang Q."/>
            <person name="Ding S."/>
            <person name="Wang X."/>
            <person name="Zhu J."/>
            <person name="Ruan X."/>
            <person name="Zhao L."/>
            <person name="Wei J."/>
            <person name="Que T."/>
            <person name="Du C."/>
            <person name="Cheng J."/>
            <person name="Dai P."/>
            <person name="Han X."/>
            <person name="Huang E."/>
            <person name="Gao Y."/>
            <person name="Liu J."/>
            <person name="Shao H."/>
            <person name="Ye R."/>
            <person name="Li L."/>
            <person name="Wei W."/>
            <person name="Wang X."/>
            <person name="Wang C."/>
            <person name="Yang T."/>
            <person name="Huo Q."/>
            <person name="Li W."/>
            <person name="Guo W."/>
            <person name="Chen H."/>
            <person name="Zhou L."/>
            <person name="Ni X."/>
            <person name="Tian J."/>
            <person name="Zhou Y."/>
            <person name="Sheng Y."/>
            <person name="Liu T."/>
            <person name="Pan Y."/>
            <person name="Xia L."/>
            <person name="Li J."/>
            <person name="Zhao F."/>
            <person name="Cao W."/>
        </authorList>
    </citation>
    <scope>NUCLEOTIDE SEQUENCE</scope>
    <source>
        <strain evidence="1">Hyas-2018</strain>
    </source>
</reference>
<dbReference type="EMBL" id="CM023488">
    <property type="protein sequence ID" value="KAH6924509.1"/>
    <property type="molecule type" value="Genomic_DNA"/>
</dbReference>
<evidence type="ECO:0000313" key="2">
    <source>
        <dbReference type="Proteomes" id="UP000821845"/>
    </source>
</evidence>
<accession>A0ACB7RRM7</accession>
<protein>
    <submittedName>
        <fullName evidence="1">Uncharacterized protein</fullName>
    </submittedName>
</protein>
<sequence>MCYRIDLELILSTAEAIVEQLKGSMKLPESVQEALGIHIPNGASSADACTDAAAVNADLNAPASPESLHGGQRTCSTSSVEVLSDGDVEARYECHLQFSL</sequence>
<dbReference type="Proteomes" id="UP000821845">
    <property type="component" value="Chromosome 8"/>
</dbReference>
<evidence type="ECO:0000313" key="1">
    <source>
        <dbReference type="EMBL" id="KAH6924509.1"/>
    </source>
</evidence>